<dbReference type="PANTHER" id="PTHR34120">
    <property type="entry name" value="EXPRESSED PROTEIN"/>
    <property type="match status" value="1"/>
</dbReference>
<dbReference type="EMBL" id="NKQK01000022">
    <property type="protein sequence ID" value="PSR98514.1"/>
    <property type="molecule type" value="Genomic_DNA"/>
</dbReference>
<reference evidence="2 3" key="1">
    <citation type="submission" date="2017-07" db="EMBL/GenBank/DDBJ databases">
        <title>An improved, manually edited Actinidia chinensis var. chinensis (kiwifruit) genome highlights the challenges associated with draft genomes and gene prediction in plants.</title>
        <authorList>
            <person name="Pilkington S."/>
            <person name="Crowhurst R."/>
            <person name="Hilario E."/>
            <person name="Nardozza S."/>
            <person name="Fraser L."/>
            <person name="Peng Y."/>
            <person name="Gunaseelan K."/>
            <person name="Simpson R."/>
            <person name="Tahir J."/>
            <person name="Deroles S."/>
            <person name="Templeton K."/>
            <person name="Luo Z."/>
            <person name="Davy M."/>
            <person name="Cheng C."/>
            <person name="Mcneilage M."/>
            <person name="Scaglione D."/>
            <person name="Liu Y."/>
            <person name="Zhang Q."/>
            <person name="Datson P."/>
            <person name="De Silva N."/>
            <person name="Gardiner S."/>
            <person name="Bassett H."/>
            <person name="Chagne D."/>
            <person name="Mccallum J."/>
            <person name="Dzierzon H."/>
            <person name="Deng C."/>
            <person name="Wang Y.-Y."/>
            <person name="Barron N."/>
            <person name="Manako K."/>
            <person name="Bowen J."/>
            <person name="Foster T."/>
            <person name="Erridge Z."/>
            <person name="Tiffin H."/>
            <person name="Waite C."/>
            <person name="Davies K."/>
            <person name="Grierson E."/>
            <person name="Laing W."/>
            <person name="Kirk R."/>
            <person name="Chen X."/>
            <person name="Wood M."/>
            <person name="Montefiori M."/>
            <person name="Brummell D."/>
            <person name="Schwinn K."/>
            <person name="Catanach A."/>
            <person name="Fullerton C."/>
            <person name="Li D."/>
            <person name="Meiyalaghan S."/>
            <person name="Nieuwenhuizen N."/>
            <person name="Read N."/>
            <person name="Prakash R."/>
            <person name="Hunter D."/>
            <person name="Zhang H."/>
            <person name="Mckenzie M."/>
            <person name="Knabel M."/>
            <person name="Harris A."/>
            <person name="Allan A."/>
            <person name="Chen A."/>
            <person name="Janssen B."/>
            <person name="Plunkett B."/>
            <person name="Dwamena C."/>
            <person name="Voogd C."/>
            <person name="Leif D."/>
            <person name="Lafferty D."/>
            <person name="Souleyre E."/>
            <person name="Varkonyi-Gasic E."/>
            <person name="Gambi F."/>
            <person name="Hanley J."/>
            <person name="Yao J.-L."/>
            <person name="Cheung J."/>
            <person name="David K."/>
            <person name="Warren B."/>
            <person name="Marsh K."/>
            <person name="Snowden K."/>
            <person name="Lin-Wang K."/>
            <person name="Brian L."/>
            <person name="Martinez-Sanchez M."/>
            <person name="Wang M."/>
            <person name="Ileperuma N."/>
            <person name="Macnee N."/>
            <person name="Campin R."/>
            <person name="Mcatee P."/>
            <person name="Drummond R."/>
            <person name="Espley R."/>
            <person name="Ireland H."/>
            <person name="Wu R."/>
            <person name="Atkinson R."/>
            <person name="Karunairetnam S."/>
            <person name="Bulley S."/>
            <person name="Chunkath S."/>
            <person name="Hanley Z."/>
            <person name="Storey R."/>
            <person name="Thrimawithana A."/>
            <person name="Thomson S."/>
            <person name="David C."/>
            <person name="Testolin R."/>
        </authorList>
    </citation>
    <scope>NUCLEOTIDE SEQUENCE [LARGE SCALE GENOMIC DNA]</scope>
    <source>
        <strain evidence="3">cv. Red5</strain>
        <tissue evidence="2">Young leaf</tissue>
    </source>
</reference>
<accession>A0A2R6PXR3</accession>
<dbReference type="OrthoDB" id="696504at2759"/>
<dbReference type="PANTHER" id="PTHR34120:SF2">
    <property type="entry name" value="OS01G0860900 PROTEIN"/>
    <property type="match status" value="1"/>
</dbReference>
<feature type="region of interest" description="Disordered" evidence="1">
    <location>
        <begin position="114"/>
        <end position="154"/>
    </location>
</feature>
<feature type="region of interest" description="Disordered" evidence="1">
    <location>
        <begin position="210"/>
        <end position="249"/>
    </location>
</feature>
<reference evidence="3" key="2">
    <citation type="journal article" date="2018" name="BMC Genomics">
        <title>A manually annotated Actinidia chinensis var. chinensis (kiwifruit) genome highlights the challenges associated with draft genomes and gene prediction in plants.</title>
        <authorList>
            <person name="Pilkington S.M."/>
            <person name="Crowhurst R."/>
            <person name="Hilario E."/>
            <person name="Nardozza S."/>
            <person name="Fraser L."/>
            <person name="Peng Y."/>
            <person name="Gunaseelan K."/>
            <person name="Simpson R."/>
            <person name="Tahir J."/>
            <person name="Deroles S.C."/>
            <person name="Templeton K."/>
            <person name="Luo Z."/>
            <person name="Davy M."/>
            <person name="Cheng C."/>
            <person name="McNeilage M."/>
            <person name="Scaglione D."/>
            <person name="Liu Y."/>
            <person name="Zhang Q."/>
            <person name="Datson P."/>
            <person name="De Silva N."/>
            <person name="Gardiner S.E."/>
            <person name="Bassett H."/>
            <person name="Chagne D."/>
            <person name="McCallum J."/>
            <person name="Dzierzon H."/>
            <person name="Deng C."/>
            <person name="Wang Y.Y."/>
            <person name="Barron L."/>
            <person name="Manako K."/>
            <person name="Bowen J."/>
            <person name="Foster T.M."/>
            <person name="Erridge Z.A."/>
            <person name="Tiffin H."/>
            <person name="Waite C.N."/>
            <person name="Davies K.M."/>
            <person name="Grierson E.P."/>
            <person name="Laing W.A."/>
            <person name="Kirk R."/>
            <person name="Chen X."/>
            <person name="Wood M."/>
            <person name="Montefiori M."/>
            <person name="Brummell D.A."/>
            <person name="Schwinn K.E."/>
            <person name="Catanach A."/>
            <person name="Fullerton C."/>
            <person name="Li D."/>
            <person name="Meiyalaghan S."/>
            <person name="Nieuwenhuizen N."/>
            <person name="Read N."/>
            <person name="Prakash R."/>
            <person name="Hunter D."/>
            <person name="Zhang H."/>
            <person name="McKenzie M."/>
            <person name="Knabel M."/>
            <person name="Harris A."/>
            <person name="Allan A.C."/>
            <person name="Gleave A."/>
            <person name="Chen A."/>
            <person name="Janssen B.J."/>
            <person name="Plunkett B."/>
            <person name="Ampomah-Dwamena C."/>
            <person name="Voogd C."/>
            <person name="Leif D."/>
            <person name="Lafferty D."/>
            <person name="Souleyre E.J.F."/>
            <person name="Varkonyi-Gasic E."/>
            <person name="Gambi F."/>
            <person name="Hanley J."/>
            <person name="Yao J.L."/>
            <person name="Cheung J."/>
            <person name="David K.M."/>
            <person name="Warren B."/>
            <person name="Marsh K."/>
            <person name="Snowden K.C."/>
            <person name="Lin-Wang K."/>
            <person name="Brian L."/>
            <person name="Martinez-Sanchez M."/>
            <person name="Wang M."/>
            <person name="Ileperuma N."/>
            <person name="Macnee N."/>
            <person name="Campin R."/>
            <person name="McAtee P."/>
            <person name="Drummond R.S.M."/>
            <person name="Espley R.V."/>
            <person name="Ireland H.S."/>
            <person name="Wu R."/>
            <person name="Atkinson R.G."/>
            <person name="Karunairetnam S."/>
            <person name="Bulley S."/>
            <person name="Chunkath S."/>
            <person name="Hanley Z."/>
            <person name="Storey R."/>
            <person name="Thrimawithana A.H."/>
            <person name="Thomson S."/>
            <person name="David C."/>
            <person name="Testolin R."/>
            <person name="Huang H."/>
            <person name="Hellens R.P."/>
            <person name="Schaffer R.J."/>
        </authorList>
    </citation>
    <scope>NUCLEOTIDE SEQUENCE [LARGE SCALE GENOMIC DNA]</scope>
    <source>
        <strain evidence="3">cv. Red5</strain>
    </source>
</reference>
<evidence type="ECO:0000313" key="2">
    <source>
        <dbReference type="EMBL" id="PSR98514.1"/>
    </source>
</evidence>
<dbReference type="STRING" id="1590841.A0A2R6PXR3"/>
<dbReference type="OMA" id="RCNGKAR"/>
<evidence type="ECO:0000256" key="1">
    <source>
        <dbReference type="SAM" id="MobiDB-lite"/>
    </source>
</evidence>
<dbReference type="FunCoup" id="A0A2R6PXR3">
    <property type="interactions" value="1264"/>
</dbReference>
<name>A0A2R6PXR3_ACTCC</name>
<keyword evidence="3" id="KW-1185">Reference proteome</keyword>
<gene>
    <name evidence="2" type="ORF">CEY00_Acc16938</name>
</gene>
<sequence length="265" mass="29244">MPQVDLVSACAGGSDRKIACETLSDGDAEQPPATAEEQSDPSPDLPPESFWLSQNAEYDWFDRNAYYERKESTKPISHPNSNNSNSNQNSNSQRFSGNLKSKAAIIGLPKTQKASYVDTTKRRNKPPNFRLFPKRNASVGKSMAEPSSPKVSCMGRVRSKRGCRKSSVSATDTLKPVEIARTGRRSIGICGRFLCFRSNRRTKLSITTNSIPPVESPPRSSAREFPVSREFQAKIEPESNAEPPGLGEMKRFVSGRRSWAADDVA</sequence>
<proteinExistence type="predicted"/>
<protein>
    <submittedName>
        <fullName evidence="2">Uncharacterized protein</fullName>
    </submittedName>
</protein>
<evidence type="ECO:0000313" key="3">
    <source>
        <dbReference type="Proteomes" id="UP000241394"/>
    </source>
</evidence>
<organism evidence="2 3">
    <name type="scientific">Actinidia chinensis var. chinensis</name>
    <name type="common">Chinese soft-hair kiwi</name>
    <dbReference type="NCBI Taxonomy" id="1590841"/>
    <lineage>
        <taxon>Eukaryota</taxon>
        <taxon>Viridiplantae</taxon>
        <taxon>Streptophyta</taxon>
        <taxon>Embryophyta</taxon>
        <taxon>Tracheophyta</taxon>
        <taxon>Spermatophyta</taxon>
        <taxon>Magnoliopsida</taxon>
        <taxon>eudicotyledons</taxon>
        <taxon>Gunneridae</taxon>
        <taxon>Pentapetalae</taxon>
        <taxon>asterids</taxon>
        <taxon>Ericales</taxon>
        <taxon>Actinidiaceae</taxon>
        <taxon>Actinidia</taxon>
    </lineage>
</organism>
<dbReference type="InParanoid" id="A0A2R6PXR3"/>
<feature type="compositionally biased region" description="Low complexity" evidence="1">
    <location>
        <begin position="80"/>
        <end position="93"/>
    </location>
</feature>
<dbReference type="AlphaFoldDB" id="A0A2R6PXR3"/>
<feature type="region of interest" description="Disordered" evidence="1">
    <location>
        <begin position="20"/>
        <end position="50"/>
    </location>
</feature>
<dbReference type="Gramene" id="PSR98514">
    <property type="protein sequence ID" value="PSR98514"/>
    <property type="gene ID" value="CEY00_Acc16938"/>
</dbReference>
<feature type="region of interest" description="Disordered" evidence="1">
    <location>
        <begin position="71"/>
        <end position="95"/>
    </location>
</feature>
<comment type="caution">
    <text evidence="2">The sequence shown here is derived from an EMBL/GenBank/DDBJ whole genome shotgun (WGS) entry which is preliminary data.</text>
</comment>
<dbReference type="Proteomes" id="UP000241394">
    <property type="component" value="Chromosome LG22"/>
</dbReference>